<keyword evidence="2" id="KW-1185">Reference proteome</keyword>
<comment type="caution">
    <text evidence="1">The sequence shown here is derived from an EMBL/GenBank/DDBJ whole genome shotgun (WGS) entry which is preliminary data.</text>
</comment>
<sequence>MNAAFDEILRADARTRSGLFIATAQRLGTTPQNVEKDFWVCWTLDALFNGLGAGPRLLFKGGTSLSKAFGLIERFSEDVDVTVFRDDLGQAASIEELAALSGKKRQAALDAIRSACEAYINGPLAERLADICAETCARAGFGKDAIRVEPDAYDGQTLMLVYASVTPTDAYIAKSVKIESGAKSALDPHSRRTITPYVDADVPDIDLAVPNVTVVDAERTFWDKVVIVHGLRRWYEIRDQLRGNGQRISRHYYDLYRLIHSETGKAATANLELGEDCVVHARMFFNRPDFDLASARVPTFALCPEGAMIDQLRQDYQAMSGMIFGDPPRFDDVIEAIAELQNSLNAAA</sequence>
<accession>A0A4Q1KEU3</accession>
<protein>
    <submittedName>
        <fullName evidence="1">Nucleotidyl transferase AbiEii/AbiGii toxin family protein</fullName>
    </submittedName>
</protein>
<dbReference type="InterPro" id="IPR014942">
    <property type="entry name" value="AbiEii"/>
</dbReference>
<gene>
    <name evidence="1" type="ORF">EQG66_13970</name>
</gene>
<name>A0A4Q1KEU3_9SPHN</name>
<dbReference type="EMBL" id="SBKP01000020">
    <property type="protein sequence ID" value="RXR25535.1"/>
    <property type="molecule type" value="Genomic_DNA"/>
</dbReference>
<dbReference type="RefSeq" id="WP_129405169.1">
    <property type="nucleotide sequence ID" value="NZ_SBKP01000020.1"/>
</dbReference>
<dbReference type="GO" id="GO:0016740">
    <property type="term" value="F:transferase activity"/>
    <property type="evidence" value="ECO:0007669"/>
    <property type="project" value="UniProtKB-KW"/>
</dbReference>
<evidence type="ECO:0000313" key="1">
    <source>
        <dbReference type="EMBL" id="RXR25535.1"/>
    </source>
</evidence>
<reference evidence="2" key="1">
    <citation type="submission" date="2019-01" db="EMBL/GenBank/DDBJ databases">
        <title>Cytophagaceae bacterium strain CAR-16.</title>
        <authorList>
            <person name="Chen W.-M."/>
        </authorList>
    </citation>
    <scope>NUCLEOTIDE SEQUENCE [LARGE SCALE GENOMIC DNA]</scope>
    <source>
        <strain evidence="2">CHR27</strain>
    </source>
</reference>
<organism evidence="1 2">
    <name type="scientific">Sphingobium fluviale</name>
    <dbReference type="NCBI Taxonomy" id="2506423"/>
    <lineage>
        <taxon>Bacteria</taxon>
        <taxon>Pseudomonadati</taxon>
        <taxon>Pseudomonadota</taxon>
        <taxon>Alphaproteobacteria</taxon>
        <taxon>Sphingomonadales</taxon>
        <taxon>Sphingomonadaceae</taxon>
        <taxon>Sphingobium</taxon>
    </lineage>
</organism>
<dbReference type="OrthoDB" id="9780929at2"/>
<keyword evidence="1" id="KW-0808">Transferase</keyword>
<proteinExistence type="predicted"/>
<dbReference type="Gene3D" id="3.10.450.620">
    <property type="entry name" value="JHP933, nucleotidyltransferase-like core domain"/>
    <property type="match status" value="1"/>
</dbReference>
<evidence type="ECO:0000313" key="2">
    <source>
        <dbReference type="Proteomes" id="UP000290958"/>
    </source>
</evidence>
<dbReference type="Proteomes" id="UP000290958">
    <property type="component" value="Unassembled WGS sequence"/>
</dbReference>
<dbReference type="AlphaFoldDB" id="A0A4Q1KEU3"/>
<dbReference type="Pfam" id="PF08843">
    <property type="entry name" value="AbiEii"/>
    <property type="match status" value="1"/>
</dbReference>